<name>A0A667XCA8_9TELE</name>
<evidence type="ECO:0000256" key="1">
    <source>
        <dbReference type="ARBA" id="ARBA00022536"/>
    </source>
</evidence>
<dbReference type="PRINTS" id="PR00010">
    <property type="entry name" value="EGFBLOOD"/>
</dbReference>
<dbReference type="PROSITE" id="PS01186">
    <property type="entry name" value="EGF_2"/>
    <property type="match status" value="4"/>
</dbReference>
<dbReference type="InterPro" id="IPR000152">
    <property type="entry name" value="EGF-type_Asp/Asn_hydroxyl_site"/>
</dbReference>
<keyword evidence="7" id="KW-0812">Transmembrane</keyword>
<dbReference type="PROSITE" id="PS01187">
    <property type="entry name" value="EGF_CA"/>
    <property type="match status" value="1"/>
</dbReference>
<reference evidence="10" key="2">
    <citation type="submission" date="2025-08" db="UniProtKB">
        <authorList>
            <consortium name="Ensembl"/>
        </authorList>
    </citation>
    <scope>IDENTIFICATION</scope>
</reference>
<feature type="domain" description="EGF-like" evidence="9">
    <location>
        <begin position="77"/>
        <end position="115"/>
    </location>
</feature>
<dbReference type="PANTHER" id="PTHR12916">
    <property type="entry name" value="CYTOCHROME C OXIDASE POLYPEPTIDE VIC-2"/>
    <property type="match status" value="1"/>
</dbReference>
<dbReference type="GO" id="GO:0007219">
    <property type="term" value="P:Notch signaling pathway"/>
    <property type="evidence" value="ECO:0007669"/>
    <property type="project" value="TreeGrafter"/>
</dbReference>
<feature type="domain" description="EGF-like" evidence="9">
    <location>
        <begin position="117"/>
        <end position="158"/>
    </location>
</feature>
<dbReference type="InterPro" id="IPR001881">
    <property type="entry name" value="EGF-like_Ca-bd_dom"/>
</dbReference>
<feature type="transmembrane region" description="Helical" evidence="7">
    <location>
        <begin position="287"/>
        <end position="309"/>
    </location>
</feature>
<evidence type="ECO:0000313" key="11">
    <source>
        <dbReference type="Proteomes" id="UP000472263"/>
    </source>
</evidence>
<keyword evidence="7" id="KW-0472">Membrane</keyword>
<dbReference type="PROSITE" id="PS00010">
    <property type="entry name" value="ASX_HYDROXYL"/>
    <property type="match status" value="2"/>
</dbReference>
<dbReference type="FunFam" id="2.10.25.10:FF:000123">
    <property type="entry name" value="Crumbs homolog 1 (Drosophila)"/>
    <property type="match status" value="1"/>
</dbReference>
<organism evidence="10 11">
    <name type="scientific">Myripristis murdjan</name>
    <name type="common">pinecone soldierfish</name>
    <dbReference type="NCBI Taxonomy" id="586833"/>
    <lineage>
        <taxon>Eukaryota</taxon>
        <taxon>Metazoa</taxon>
        <taxon>Chordata</taxon>
        <taxon>Craniata</taxon>
        <taxon>Vertebrata</taxon>
        <taxon>Euteleostomi</taxon>
        <taxon>Actinopterygii</taxon>
        <taxon>Neopterygii</taxon>
        <taxon>Teleostei</taxon>
        <taxon>Neoteleostei</taxon>
        <taxon>Acanthomorphata</taxon>
        <taxon>Holocentriformes</taxon>
        <taxon>Holocentridae</taxon>
        <taxon>Myripristis</taxon>
    </lineage>
</organism>
<feature type="signal peptide" evidence="8">
    <location>
        <begin position="1"/>
        <end position="25"/>
    </location>
</feature>
<dbReference type="PANTHER" id="PTHR12916:SF4">
    <property type="entry name" value="UNINFLATABLE, ISOFORM C"/>
    <property type="match status" value="1"/>
</dbReference>
<dbReference type="AlphaFoldDB" id="A0A667XCA8"/>
<protein>
    <submittedName>
        <fullName evidence="10">Delta like non-canonical Notch ligand 2</fullName>
    </submittedName>
</protein>
<dbReference type="Ensembl" id="ENSMMDT00005010544.1">
    <property type="protein sequence ID" value="ENSMMDP00005010234.1"/>
    <property type="gene ID" value="ENSMMDG00005005539.1"/>
</dbReference>
<dbReference type="Pfam" id="PF21700">
    <property type="entry name" value="EGF_DL_JAG"/>
    <property type="match status" value="1"/>
</dbReference>
<keyword evidence="5" id="KW-0325">Glycoprotein</keyword>
<dbReference type="CDD" id="cd00054">
    <property type="entry name" value="EGF_CA"/>
    <property type="match status" value="3"/>
</dbReference>
<dbReference type="SMART" id="SM00181">
    <property type="entry name" value="EGF"/>
    <property type="match status" value="5"/>
</dbReference>
<feature type="disulfide bond" evidence="6">
    <location>
        <begin position="148"/>
        <end position="157"/>
    </location>
</feature>
<dbReference type="PROSITE" id="PS50026">
    <property type="entry name" value="EGF_3"/>
    <property type="match status" value="4"/>
</dbReference>
<dbReference type="GO" id="GO:0005509">
    <property type="term" value="F:calcium ion binding"/>
    <property type="evidence" value="ECO:0007669"/>
    <property type="project" value="InterPro"/>
</dbReference>
<dbReference type="Proteomes" id="UP000472263">
    <property type="component" value="Chromosome 15"/>
</dbReference>
<feature type="disulfide bond" evidence="6">
    <location>
        <begin position="105"/>
        <end position="114"/>
    </location>
</feature>
<evidence type="ECO:0000256" key="3">
    <source>
        <dbReference type="ARBA" id="ARBA00022737"/>
    </source>
</evidence>
<evidence type="ECO:0000256" key="2">
    <source>
        <dbReference type="ARBA" id="ARBA00022729"/>
    </source>
</evidence>
<keyword evidence="11" id="KW-1185">Reference proteome</keyword>
<feature type="domain" description="EGF-like" evidence="9">
    <location>
        <begin position="160"/>
        <end position="196"/>
    </location>
</feature>
<keyword evidence="7" id="KW-1133">Transmembrane helix</keyword>
<feature type="disulfide bond" evidence="6">
    <location>
        <begin position="224"/>
        <end position="233"/>
    </location>
</feature>
<reference evidence="10" key="3">
    <citation type="submission" date="2025-09" db="UniProtKB">
        <authorList>
            <consortium name="Ensembl"/>
        </authorList>
    </citation>
    <scope>IDENTIFICATION</scope>
</reference>
<dbReference type="GeneTree" id="ENSGT00940000160761"/>
<proteinExistence type="predicted"/>
<feature type="disulfide bond" evidence="6">
    <location>
        <begin position="186"/>
        <end position="195"/>
    </location>
</feature>
<dbReference type="PROSITE" id="PS00022">
    <property type="entry name" value="EGF_1"/>
    <property type="match status" value="4"/>
</dbReference>
<evidence type="ECO:0000259" key="9">
    <source>
        <dbReference type="PROSITE" id="PS50026"/>
    </source>
</evidence>
<dbReference type="InterPro" id="IPR000742">
    <property type="entry name" value="EGF"/>
</dbReference>
<keyword evidence="4 6" id="KW-1015">Disulfide bond</keyword>
<dbReference type="FunFam" id="2.10.25.10:FF:000118">
    <property type="entry name" value="protein delta homolog 2"/>
    <property type="match status" value="2"/>
</dbReference>
<evidence type="ECO:0000256" key="6">
    <source>
        <dbReference type="PROSITE-ProRule" id="PRU00076"/>
    </source>
</evidence>
<evidence type="ECO:0000256" key="4">
    <source>
        <dbReference type="ARBA" id="ARBA00023157"/>
    </source>
</evidence>
<dbReference type="SUPFAM" id="SSF57196">
    <property type="entry name" value="EGF/Laminin"/>
    <property type="match status" value="4"/>
</dbReference>
<keyword evidence="2 8" id="KW-0732">Signal</keyword>
<gene>
    <name evidence="10" type="primary">DLK2</name>
</gene>
<evidence type="ECO:0000256" key="7">
    <source>
        <dbReference type="SAM" id="Phobius"/>
    </source>
</evidence>
<comment type="caution">
    <text evidence="6">Lacks conserved residue(s) required for the propagation of feature annotation.</text>
</comment>
<dbReference type="GO" id="GO:0005112">
    <property type="term" value="F:Notch binding"/>
    <property type="evidence" value="ECO:0007669"/>
    <property type="project" value="TreeGrafter"/>
</dbReference>
<dbReference type="Gene3D" id="2.10.25.10">
    <property type="entry name" value="Laminin"/>
    <property type="match status" value="5"/>
</dbReference>
<dbReference type="SMART" id="SM00179">
    <property type="entry name" value="EGF_CA"/>
    <property type="match status" value="4"/>
</dbReference>
<feature type="chain" id="PRO_5025404514" evidence="8">
    <location>
        <begin position="26"/>
        <end position="359"/>
    </location>
</feature>
<feature type="domain" description="EGF-like" evidence="9">
    <location>
        <begin position="198"/>
        <end position="234"/>
    </location>
</feature>
<dbReference type="InParanoid" id="A0A667XCA8"/>
<dbReference type="Pfam" id="PF00008">
    <property type="entry name" value="EGF"/>
    <property type="match status" value="3"/>
</dbReference>
<reference evidence="10" key="1">
    <citation type="submission" date="2019-06" db="EMBL/GenBank/DDBJ databases">
        <authorList>
            <consortium name="Wellcome Sanger Institute Data Sharing"/>
        </authorList>
    </citation>
    <scope>NUCLEOTIDE SEQUENCE [LARGE SCALE GENOMIC DNA]</scope>
</reference>
<evidence type="ECO:0000256" key="5">
    <source>
        <dbReference type="ARBA" id="ARBA00023180"/>
    </source>
</evidence>
<dbReference type="FunFam" id="2.10.25.10:FF:000334">
    <property type="entry name" value="protein delta homolog 2 isoform X1"/>
    <property type="match status" value="1"/>
</dbReference>
<dbReference type="InterPro" id="IPR018097">
    <property type="entry name" value="EGF_Ca-bd_CS"/>
</dbReference>
<evidence type="ECO:0000256" key="8">
    <source>
        <dbReference type="SAM" id="SignalP"/>
    </source>
</evidence>
<accession>A0A667XCA8</accession>
<keyword evidence="1 6" id="KW-0245">EGF-like domain</keyword>
<evidence type="ECO:0000313" key="10">
    <source>
        <dbReference type="Ensembl" id="ENSMMDP00005010234.1"/>
    </source>
</evidence>
<keyword evidence="3" id="KW-0677">Repeat</keyword>
<sequence>MFCCCCCCCCCHVVLFCCCQRCVLWNCDCVCVCVCVLRCDPGWDGPGCERCVPMPGCLHGSCHQPWQCSCQPGWAGHIHVCSREKPCQNGATCVLDGGGEYSCLCPEGFHGRNCQLKAGPCHRRRSPCKNGGLCEDNGGFASELTCHCLAGFTGPRCETDLDDCSMKPCANGATCIDGVNRFSCLCPDGFTGRFCTVNLDDCASGPCLNGGRCLDRVGAFRCLCRPGFTGATCEVVLWSRKPDDTGGNSGGDGSTTSSSFHGDRLFKVSVKEVVTQQGAVALSELQLVTLLVLGGITSAVVALTAGLVLRGRCRGRGRPTPPQGGPTGSERECKISFLNGAEDVLQQGTEPGSYRAMSG</sequence>